<evidence type="ECO:0000256" key="1">
    <source>
        <dbReference type="SAM" id="MobiDB-lite"/>
    </source>
</evidence>
<comment type="caution">
    <text evidence="2">The sequence shown here is derived from an EMBL/GenBank/DDBJ whole genome shotgun (WGS) entry which is preliminary data.</text>
</comment>
<evidence type="ECO:0008006" key="4">
    <source>
        <dbReference type="Google" id="ProtNLM"/>
    </source>
</evidence>
<dbReference type="RefSeq" id="XP_068362712.1">
    <property type="nucleotide sequence ID" value="XM_068502040.1"/>
</dbReference>
<dbReference type="GeneID" id="94836744"/>
<name>A0A1J4KF69_9EUKA</name>
<dbReference type="Proteomes" id="UP000179807">
    <property type="component" value="Unassembled WGS sequence"/>
</dbReference>
<dbReference type="OrthoDB" id="10416281at2759"/>
<dbReference type="VEuPathDB" id="TrichDB:TRFO_21548"/>
<protein>
    <recommendedName>
        <fullName evidence="4">EF-hand domain-containing protein</fullName>
    </recommendedName>
</protein>
<evidence type="ECO:0000313" key="3">
    <source>
        <dbReference type="Proteomes" id="UP000179807"/>
    </source>
</evidence>
<dbReference type="EMBL" id="MLAK01000636">
    <property type="protein sequence ID" value="OHT09576.1"/>
    <property type="molecule type" value="Genomic_DNA"/>
</dbReference>
<accession>A0A1J4KF69</accession>
<evidence type="ECO:0000313" key="2">
    <source>
        <dbReference type="EMBL" id="OHT09576.1"/>
    </source>
</evidence>
<dbReference type="Gene3D" id="1.10.238.10">
    <property type="entry name" value="EF-hand"/>
    <property type="match status" value="1"/>
</dbReference>
<sequence>MADEEPAEAPTEEQEETPEEPAEPAEPVNPYARLAEIDTRTPMQKALQAIPRTKEDNRDLFWSDILAFYQVFGKNLEGEELQAFQKKYNPENKISLPQDRALPALTEFIGKDDFILMLQSESKVLDPKHEGTVHHAEDFRMMLKELGDDIGDDLVNDFIREALGRNDDEFDINVYLQFMCQETHYTEEIKKSKVGR</sequence>
<dbReference type="SUPFAM" id="SSF47473">
    <property type="entry name" value="EF-hand"/>
    <property type="match status" value="1"/>
</dbReference>
<dbReference type="InterPro" id="IPR011992">
    <property type="entry name" value="EF-hand-dom_pair"/>
</dbReference>
<organism evidence="2 3">
    <name type="scientific">Tritrichomonas foetus</name>
    <dbReference type="NCBI Taxonomy" id="1144522"/>
    <lineage>
        <taxon>Eukaryota</taxon>
        <taxon>Metamonada</taxon>
        <taxon>Parabasalia</taxon>
        <taxon>Tritrichomonadida</taxon>
        <taxon>Tritrichomonadidae</taxon>
        <taxon>Tritrichomonas</taxon>
    </lineage>
</organism>
<reference evidence="2" key="1">
    <citation type="submission" date="2016-10" db="EMBL/GenBank/DDBJ databases">
        <authorList>
            <person name="Benchimol M."/>
            <person name="Almeida L.G."/>
            <person name="Vasconcelos A.T."/>
            <person name="Perreira-Neves A."/>
            <person name="Rosa I.A."/>
            <person name="Tasca T."/>
            <person name="Bogo M.R."/>
            <person name="de Souza W."/>
        </authorList>
    </citation>
    <scope>NUCLEOTIDE SEQUENCE [LARGE SCALE GENOMIC DNA]</scope>
    <source>
        <strain evidence="2">K</strain>
    </source>
</reference>
<dbReference type="AlphaFoldDB" id="A0A1J4KF69"/>
<feature type="region of interest" description="Disordered" evidence="1">
    <location>
        <begin position="1"/>
        <end position="30"/>
    </location>
</feature>
<proteinExistence type="predicted"/>
<gene>
    <name evidence="2" type="ORF">TRFO_21548</name>
</gene>
<feature type="compositionally biased region" description="Acidic residues" evidence="1">
    <location>
        <begin position="1"/>
        <end position="23"/>
    </location>
</feature>
<keyword evidence="3" id="KW-1185">Reference proteome</keyword>